<dbReference type="PANTHER" id="PTHR42940:SF8">
    <property type="entry name" value="VACUOLAR PROTEIN SORTING-ASSOCIATED PROTEIN 11"/>
    <property type="match status" value="1"/>
</dbReference>
<evidence type="ECO:0000256" key="1">
    <source>
        <dbReference type="ARBA" id="ARBA00001947"/>
    </source>
</evidence>
<dbReference type="InterPro" id="IPR011032">
    <property type="entry name" value="GroES-like_sf"/>
</dbReference>
<dbReference type="RefSeq" id="XP_058331873.1">
    <property type="nucleotide sequence ID" value="XM_058472870.1"/>
</dbReference>
<dbReference type="GO" id="GO:0046872">
    <property type="term" value="F:metal ion binding"/>
    <property type="evidence" value="ECO:0007669"/>
    <property type="project" value="UniProtKB-KW"/>
</dbReference>
<gene>
    <name evidence="7" type="ORF">N7468_003573</name>
</gene>
<keyword evidence="4" id="KW-0862">Zinc</keyword>
<dbReference type="InterPro" id="IPR013149">
    <property type="entry name" value="ADH-like_C"/>
</dbReference>
<evidence type="ECO:0000256" key="5">
    <source>
        <dbReference type="ARBA" id="ARBA00023002"/>
    </source>
</evidence>
<feature type="domain" description="Enoyl reductase (ER)" evidence="6">
    <location>
        <begin position="15"/>
        <end position="352"/>
    </location>
</feature>
<dbReference type="Pfam" id="PF08240">
    <property type="entry name" value="ADH_N"/>
    <property type="match status" value="1"/>
</dbReference>
<dbReference type="InterPro" id="IPR036291">
    <property type="entry name" value="NAD(P)-bd_dom_sf"/>
</dbReference>
<dbReference type="PANTHER" id="PTHR42940">
    <property type="entry name" value="ALCOHOL DEHYDROGENASE 1-RELATED"/>
    <property type="match status" value="1"/>
</dbReference>
<comment type="caution">
    <text evidence="7">The sequence shown here is derived from an EMBL/GenBank/DDBJ whole genome shotgun (WGS) entry which is preliminary data.</text>
</comment>
<dbReference type="Proteomes" id="UP001150941">
    <property type="component" value="Unassembled WGS sequence"/>
</dbReference>
<sequence>MAPPTMKAAICKELGKPLIIEQIPTPTPNARDLLVRVKVATVCHSDTALIDTGLGMATFPLIPGHEAISVVEDLGPDAAAHGFKKGDLVGAPAWHNICFSCRECVEIGPSFCTRKLVKGVSCEGYFAEYTLVDAATAVVVPGGAGVEDAARLSPLFCAGVTVWDALRRAQLQPGEALGVVGIGGLGEIAVRYAQALGVRVFGLDVSERQLQGVVEKGVVDGVVNVRGLAPLEVRGKVAELNGGRPLDVVVVTVGAVPAYQSALAMVRPEGRVIAVGIPEQDVPVSMALVATQALKVIGGRVPDQVDCARCVDFSFRKGIFPRVNPRQFQLEDINEMLDLMRAGKVEDGRMAIRFF</sequence>
<dbReference type="Gene3D" id="3.90.180.10">
    <property type="entry name" value="Medium-chain alcohol dehydrogenases, catalytic domain"/>
    <property type="match status" value="1"/>
</dbReference>
<protein>
    <recommendedName>
        <fullName evidence="6">Enoyl reductase (ER) domain-containing protein</fullName>
    </recommendedName>
</protein>
<dbReference type="InterPro" id="IPR013154">
    <property type="entry name" value="ADH-like_N"/>
</dbReference>
<dbReference type="SUPFAM" id="SSF50129">
    <property type="entry name" value="GroES-like"/>
    <property type="match status" value="1"/>
</dbReference>
<keyword evidence="5" id="KW-0560">Oxidoreductase</keyword>
<accession>A0A9W9P6P5</accession>
<evidence type="ECO:0000259" key="6">
    <source>
        <dbReference type="SMART" id="SM00829"/>
    </source>
</evidence>
<evidence type="ECO:0000313" key="8">
    <source>
        <dbReference type="Proteomes" id="UP001150941"/>
    </source>
</evidence>
<dbReference type="InterPro" id="IPR020843">
    <property type="entry name" value="ER"/>
</dbReference>
<reference evidence="7" key="1">
    <citation type="submission" date="2022-11" db="EMBL/GenBank/DDBJ databases">
        <authorList>
            <person name="Petersen C."/>
        </authorList>
    </citation>
    <scope>NUCLEOTIDE SEQUENCE</scope>
    <source>
        <strain evidence="7">IBT 19713</strain>
    </source>
</reference>
<proteinExistence type="inferred from homology"/>
<keyword evidence="8" id="KW-1185">Reference proteome</keyword>
<evidence type="ECO:0000256" key="4">
    <source>
        <dbReference type="ARBA" id="ARBA00022833"/>
    </source>
</evidence>
<dbReference type="AlphaFoldDB" id="A0A9W9P6P5"/>
<keyword evidence="3" id="KW-0479">Metal-binding</keyword>
<dbReference type="SMART" id="SM00829">
    <property type="entry name" value="PKS_ER"/>
    <property type="match status" value="1"/>
</dbReference>
<dbReference type="EMBL" id="JAPQKS010000003">
    <property type="protein sequence ID" value="KAJ5238954.1"/>
    <property type="molecule type" value="Genomic_DNA"/>
</dbReference>
<organism evidence="7 8">
    <name type="scientific">Penicillium chermesinum</name>
    <dbReference type="NCBI Taxonomy" id="63820"/>
    <lineage>
        <taxon>Eukaryota</taxon>
        <taxon>Fungi</taxon>
        <taxon>Dikarya</taxon>
        <taxon>Ascomycota</taxon>
        <taxon>Pezizomycotina</taxon>
        <taxon>Eurotiomycetes</taxon>
        <taxon>Eurotiomycetidae</taxon>
        <taxon>Eurotiales</taxon>
        <taxon>Aspergillaceae</taxon>
        <taxon>Penicillium</taxon>
    </lineage>
</organism>
<reference evidence="7" key="2">
    <citation type="journal article" date="2023" name="IMA Fungus">
        <title>Comparative genomic study of the Penicillium genus elucidates a diverse pangenome and 15 lateral gene transfer events.</title>
        <authorList>
            <person name="Petersen C."/>
            <person name="Sorensen T."/>
            <person name="Nielsen M.R."/>
            <person name="Sondergaard T.E."/>
            <person name="Sorensen J.L."/>
            <person name="Fitzpatrick D.A."/>
            <person name="Frisvad J.C."/>
            <person name="Nielsen K.L."/>
        </authorList>
    </citation>
    <scope>NUCLEOTIDE SEQUENCE</scope>
    <source>
        <strain evidence="7">IBT 19713</strain>
    </source>
</reference>
<evidence type="ECO:0000256" key="2">
    <source>
        <dbReference type="ARBA" id="ARBA00008072"/>
    </source>
</evidence>
<evidence type="ECO:0000313" key="7">
    <source>
        <dbReference type="EMBL" id="KAJ5238954.1"/>
    </source>
</evidence>
<name>A0A9W9P6P5_9EURO</name>
<dbReference type="Gene3D" id="3.40.50.720">
    <property type="entry name" value="NAD(P)-binding Rossmann-like Domain"/>
    <property type="match status" value="1"/>
</dbReference>
<comment type="cofactor">
    <cofactor evidence="1">
        <name>Zn(2+)</name>
        <dbReference type="ChEBI" id="CHEBI:29105"/>
    </cofactor>
</comment>
<dbReference type="GeneID" id="83200173"/>
<evidence type="ECO:0000256" key="3">
    <source>
        <dbReference type="ARBA" id="ARBA00022723"/>
    </source>
</evidence>
<dbReference type="GO" id="GO:0016491">
    <property type="term" value="F:oxidoreductase activity"/>
    <property type="evidence" value="ECO:0007669"/>
    <property type="project" value="UniProtKB-KW"/>
</dbReference>
<dbReference type="SUPFAM" id="SSF51735">
    <property type="entry name" value="NAD(P)-binding Rossmann-fold domains"/>
    <property type="match status" value="1"/>
</dbReference>
<dbReference type="OrthoDB" id="1560166at2759"/>
<dbReference type="Pfam" id="PF00107">
    <property type="entry name" value="ADH_zinc_N"/>
    <property type="match status" value="1"/>
</dbReference>
<comment type="similarity">
    <text evidence="2">Belongs to the zinc-containing alcohol dehydrogenase family.</text>
</comment>